<feature type="signal peptide" evidence="3">
    <location>
        <begin position="1"/>
        <end position="29"/>
    </location>
</feature>
<dbReference type="EMBL" id="JAVJAN010000040">
    <property type="protein sequence ID" value="MDR5588489.1"/>
    <property type="molecule type" value="Genomic_DNA"/>
</dbReference>
<keyword evidence="1" id="KW-0677">Repeat</keyword>
<evidence type="ECO:0000256" key="3">
    <source>
        <dbReference type="SAM" id="SignalP"/>
    </source>
</evidence>
<evidence type="ECO:0000256" key="2">
    <source>
        <dbReference type="PROSITE-ProRule" id="PRU00591"/>
    </source>
</evidence>
<dbReference type="InterPro" id="IPR018337">
    <property type="entry name" value="Cell_wall/Cho-bd_repeat"/>
</dbReference>
<gene>
    <name evidence="4" type="ORF">RGC78_13520</name>
</gene>
<name>A0ABU1EKK1_9CLOT</name>
<feature type="repeat" description="Cell wall-binding" evidence="2">
    <location>
        <begin position="474"/>
        <end position="493"/>
    </location>
</feature>
<dbReference type="PROSITE" id="PS51170">
    <property type="entry name" value="CW"/>
    <property type="match status" value="2"/>
</dbReference>
<proteinExistence type="predicted"/>
<sequence>MFNRANKATALLVAAAAVVSLVPATGVNAADYKRIESKDGTVYSAQAYKDGSFVIDGNVKDGDTDAVYFLNEGKYTELEDVDTGSDFGIYGEKYATVDTDAYFIDLTNGKVTDENLAEDNIDDVKVTLRSKIRKDNDDRYTDATAKALPGLNQMAGSNFGETWYEANYDGNNVYTDAKGNYIDADYNVGKVKVAVTTGTSVETVTLNNTKDAEDFKTATNGKATVTVDNANAEVIGQDSNNIYRTVRMTVSVDGNADISEINGMTVNATTTAFDVTNPKAVSFDVIQKISKAQASDDIDGIKYAKSVTNYVVSNDKGVKGTKETLTGVTYSVVGGKVLAYDYDAAAKTVDVKTLDLKTSKGFYYTDVTEADTEKDVKTLKVDVDGNLWALESGFVYKFDNDESWDKVYKVDGSMDQMSVYNKDNMVIWNEKDEVYSVIGAKEDTVEPEKPEVTTGWVQGTDGTWTFVKEDGTKATGWAGVNGTWYFFNAAGIMQTGWINDNGTWYYTNASGAMLTGWQNVNGTWYFMQG</sequence>
<feature type="non-terminal residue" evidence="4">
    <location>
        <position position="529"/>
    </location>
</feature>
<keyword evidence="3" id="KW-0732">Signal</keyword>
<protein>
    <submittedName>
        <fullName evidence="4">N-acetylmuramoyl-L-alanine amidase family protein</fullName>
    </submittedName>
</protein>
<feature type="chain" id="PRO_5045881785" evidence="3">
    <location>
        <begin position="30"/>
        <end position="529"/>
    </location>
</feature>
<dbReference type="Pfam" id="PF19127">
    <property type="entry name" value="Choline_bind_3"/>
    <property type="match status" value="1"/>
</dbReference>
<keyword evidence="5" id="KW-1185">Reference proteome</keyword>
<dbReference type="Proteomes" id="UP001256646">
    <property type="component" value="Unassembled WGS sequence"/>
</dbReference>
<dbReference type="SUPFAM" id="SSF69360">
    <property type="entry name" value="Cell wall binding repeat"/>
    <property type="match status" value="1"/>
</dbReference>
<feature type="repeat" description="Cell wall-binding" evidence="2">
    <location>
        <begin position="494"/>
        <end position="513"/>
    </location>
</feature>
<evidence type="ECO:0000313" key="5">
    <source>
        <dbReference type="Proteomes" id="UP001256646"/>
    </source>
</evidence>
<dbReference type="RefSeq" id="WP_309556808.1">
    <property type="nucleotide sequence ID" value="NZ_JAVJAN010000040.1"/>
</dbReference>
<dbReference type="Gene3D" id="2.10.270.10">
    <property type="entry name" value="Cholin Binding"/>
    <property type="match status" value="2"/>
</dbReference>
<reference evidence="4 5" key="1">
    <citation type="submission" date="2023-09" db="EMBL/GenBank/DDBJ databases">
        <authorList>
            <person name="Zhai L."/>
        </authorList>
    </citation>
    <scope>NUCLEOTIDE SEQUENCE [LARGE SCALE GENOMIC DNA]</scope>
    <source>
        <strain evidence="4 5">5 N-1</strain>
    </source>
</reference>
<accession>A0ABU1EKK1</accession>
<evidence type="ECO:0000256" key="1">
    <source>
        <dbReference type="ARBA" id="ARBA00022737"/>
    </source>
</evidence>
<comment type="caution">
    <text evidence="4">The sequence shown here is derived from an EMBL/GenBank/DDBJ whole genome shotgun (WGS) entry which is preliminary data.</text>
</comment>
<organism evidence="4 5">
    <name type="scientific">Clostridium aquiflavi</name>
    <dbReference type="NCBI Taxonomy" id="3073603"/>
    <lineage>
        <taxon>Bacteria</taxon>
        <taxon>Bacillati</taxon>
        <taxon>Bacillota</taxon>
        <taxon>Clostridia</taxon>
        <taxon>Eubacteriales</taxon>
        <taxon>Clostridiaceae</taxon>
        <taxon>Clostridium</taxon>
    </lineage>
</organism>
<evidence type="ECO:0000313" key="4">
    <source>
        <dbReference type="EMBL" id="MDR5588489.1"/>
    </source>
</evidence>